<reference evidence="7 8" key="1">
    <citation type="submission" date="2024-04" db="EMBL/GenBank/DDBJ databases">
        <title>Genome assembly C_amara_ONT_v2.</title>
        <authorList>
            <person name="Yant L."/>
            <person name="Moore C."/>
            <person name="Slenker M."/>
        </authorList>
    </citation>
    <scope>NUCLEOTIDE SEQUENCE [LARGE SCALE GENOMIC DNA]</scope>
    <source>
        <tissue evidence="7">Leaf</tissue>
    </source>
</reference>
<evidence type="ECO:0000313" key="8">
    <source>
        <dbReference type="Proteomes" id="UP001558713"/>
    </source>
</evidence>
<dbReference type="Pfam" id="PF04434">
    <property type="entry name" value="SWIM"/>
    <property type="match status" value="1"/>
</dbReference>
<feature type="compositionally biased region" description="Polar residues" evidence="5">
    <location>
        <begin position="535"/>
        <end position="550"/>
    </location>
</feature>
<dbReference type="SMART" id="SM00575">
    <property type="entry name" value="ZnF_PMZ"/>
    <property type="match status" value="1"/>
</dbReference>
<evidence type="ECO:0000259" key="6">
    <source>
        <dbReference type="PROSITE" id="PS50966"/>
    </source>
</evidence>
<dbReference type="InterPro" id="IPR007527">
    <property type="entry name" value="Znf_SWIM"/>
</dbReference>
<feature type="compositionally biased region" description="Basic residues" evidence="5">
    <location>
        <begin position="469"/>
        <end position="487"/>
    </location>
</feature>
<name>A0ABD1BJ56_CARAN</name>
<sequence>MIKTFDAEHTCIKDGSSKLLTGKVMAKMFLNDIRKDPEFRPKKMQDQVLDRYNLTVSHDICRNGKSKALEMLEKEYDEQFSRLKDYKNELLQCNKGSTVELGTVIVDGGVERFDRFYVCLEVLKRTWLQHCRPIIGIDGCFLKSCAKGQLLAAVGRDANNQFYPVAWAIVQVEDTDTWLWFIKLLQTDLKLNDGDGFTLISDRQKGLLIAVDQLFPKVEHRMCARHIYGNLRSKFPGKSRIKPLFWAVAESYNKADYDIAIEAVKRYDIAVFEAMMAKNPKNCSRAFFKTTSTCEDVHNNFSESYNSAINKARSLPLVEMLETVRRQCMFRIDARKAKSIKHRGKYSLKVAEMIAEEEKELKSCQLIPGANGLFEVNEKCCSYALNLTAKKCKCRRWEMTGIPCRHALKAIHYKSLKAEDYVSDWYLTSKWQAIYSDSIKPVNGMHFWRKSGAIRIQPPEKDITQGPTKKQKRIKEKHESPKKKKAKSKDMETQVVVKASRKNRTVHCGNCSLVGHNKRRCPTKSAPVQEMAESRTYSQGEGPSQPSQNS</sequence>
<keyword evidence="8" id="KW-1185">Reference proteome</keyword>
<evidence type="ECO:0000256" key="2">
    <source>
        <dbReference type="ARBA" id="ARBA00022771"/>
    </source>
</evidence>
<dbReference type="PROSITE" id="PS50966">
    <property type="entry name" value="ZF_SWIM"/>
    <property type="match status" value="1"/>
</dbReference>
<dbReference type="PANTHER" id="PTHR31973">
    <property type="entry name" value="POLYPROTEIN, PUTATIVE-RELATED"/>
    <property type="match status" value="1"/>
</dbReference>
<evidence type="ECO:0000256" key="1">
    <source>
        <dbReference type="ARBA" id="ARBA00022723"/>
    </source>
</evidence>
<keyword evidence="2 4" id="KW-0863">Zinc-finger</keyword>
<dbReference type="PANTHER" id="PTHR31973:SF187">
    <property type="entry name" value="MUTATOR TRANSPOSASE MUDRA PROTEIN"/>
    <property type="match status" value="1"/>
</dbReference>
<dbReference type="EMBL" id="JBANAX010000266">
    <property type="protein sequence ID" value="KAL1216391.1"/>
    <property type="molecule type" value="Genomic_DNA"/>
</dbReference>
<dbReference type="GO" id="GO:0008270">
    <property type="term" value="F:zinc ion binding"/>
    <property type="evidence" value="ECO:0007669"/>
    <property type="project" value="UniProtKB-KW"/>
</dbReference>
<comment type="caution">
    <text evidence="7">The sequence shown here is derived from an EMBL/GenBank/DDBJ whole genome shotgun (WGS) entry which is preliminary data.</text>
</comment>
<feature type="region of interest" description="Disordered" evidence="5">
    <location>
        <begin position="456"/>
        <end position="493"/>
    </location>
</feature>
<keyword evidence="1" id="KW-0479">Metal-binding</keyword>
<evidence type="ECO:0000313" key="7">
    <source>
        <dbReference type="EMBL" id="KAL1216391.1"/>
    </source>
</evidence>
<feature type="domain" description="SWIM-type" evidence="6">
    <location>
        <begin position="383"/>
        <end position="415"/>
    </location>
</feature>
<dbReference type="InterPro" id="IPR018289">
    <property type="entry name" value="MULE_transposase_dom"/>
</dbReference>
<proteinExistence type="predicted"/>
<dbReference type="Proteomes" id="UP001558713">
    <property type="component" value="Unassembled WGS sequence"/>
</dbReference>
<evidence type="ECO:0000256" key="3">
    <source>
        <dbReference type="ARBA" id="ARBA00022833"/>
    </source>
</evidence>
<accession>A0ABD1BJ56</accession>
<evidence type="ECO:0000256" key="4">
    <source>
        <dbReference type="PROSITE-ProRule" id="PRU00325"/>
    </source>
</evidence>
<protein>
    <recommendedName>
        <fullName evidence="6">SWIM-type domain-containing protein</fullName>
    </recommendedName>
</protein>
<evidence type="ECO:0000256" key="5">
    <source>
        <dbReference type="SAM" id="MobiDB-lite"/>
    </source>
</evidence>
<dbReference type="AlphaFoldDB" id="A0ABD1BJ56"/>
<dbReference type="Pfam" id="PF10551">
    <property type="entry name" value="MULE"/>
    <property type="match status" value="1"/>
</dbReference>
<gene>
    <name evidence="7" type="ORF">V5N11_008396</name>
</gene>
<organism evidence="7 8">
    <name type="scientific">Cardamine amara subsp. amara</name>
    <dbReference type="NCBI Taxonomy" id="228776"/>
    <lineage>
        <taxon>Eukaryota</taxon>
        <taxon>Viridiplantae</taxon>
        <taxon>Streptophyta</taxon>
        <taxon>Embryophyta</taxon>
        <taxon>Tracheophyta</taxon>
        <taxon>Spermatophyta</taxon>
        <taxon>Magnoliopsida</taxon>
        <taxon>eudicotyledons</taxon>
        <taxon>Gunneridae</taxon>
        <taxon>Pentapetalae</taxon>
        <taxon>rosids</taxon>
        <taxon>malvids</taxon>
        <taxon>Brassicales</taxon>
        <taxon>Brassicaceae</taxon>
        <taxon>Cardamineae</taxon>
        <taxon>Cardamine</taxon>
    </lineage>
</organism>
<keyword evidence="3" id="KW-0862">Zinc</keyword>
<feature type="region of interest" description="Disordered" evidence="5">
    <location>
        <begin position="513"/>
        <end position="550"/>
    </location>
</feature>
<dbReference type="InterPro" id="IPR006564">
    <property type="entry name" value="Znf_PMZ"/>
</dbReference>